<keyword evidence="2" id="KW-1133">Transmembrane helix</keyword>
<dbReference type="PANTHER" id="PTHR23242">
    <property type="entry name" value="TRANSCRIPTION FACTOR HOXA13"/>
    <property type="match status" value="1"/>
</dbReference>
<organism evidence="3 4">
    <name type="scientific">Alternaria atra</name>
    <dbReference type="NCBI Taxonomy" id="119953"/>
    <lineage>
        <taxon>Eukaryota</taxon>
        <taxon>Fungi</taxon>
        <taxon>Dikarya</taxon>
        <taxon>Ascomycota</taxon>
        <taxon>Pezizomycotina</taxon>
        <taxon>Dothideomycetes</taxon>
        <taxon>Pleosporomycetidae</taxon>
        <taxon>Pleosporales</taxon>
        <taxon>Pleosporineae</taxon>
        <taxon>Pleosporaceae</taxon>
        <taxon>Alternaria</taxon>
        <taxon>Alternaria sect. Ulocladioides</taxon>
    </lineage>
</organism>
<evidence type="ECO:0000256" key="2">
    <source>
        <dbReference type="SAM" id="Phobius"/>
    </source>
</evidence>
<gene>
    <name evidence="3" type="ORF">ALTATR162_LOCUS5750</name>
</gene>
<feature type="compositionally biased region" description="Polar residues" evidence="1">
    <location>
        <begin position="14"/>
        <end position="26"/>
    </location>
</feature>
<keyword evidence="2" id="KW-0812">Transmembrane</keyword>
<feature type="transmembrane region" description="Helical" evidence="2">
    <location>
        <begin position="48"/>
        <end position="71"/>
    </location>
</feature>
<dbReference type="EMBL" id="CAJRGZ010000019">
    <property type="protein sequence ID" value="CAG5160158.1"/>
    <property type="molecule type" value="Genomic_DNA"/>
</dbReference>
<dbReference type="RefSeq" id="XP_043169304.1">
    <property type="nucleotide sequence ID" value="XM_043313369.1"/>
</dbReference>
<name>A0A8J2I0M9_9PLEO</name>
<keyword evidence="2" id="KW-0472">Membrane</keyword>
<sequence length="1426" mass="149722">MAAQANGRAKKSKQNGSLNGSTNGTANGHADKTQLTSRSARSRKPKRGLVGAFTSMIARLSTWYLIITFLFRCPTSLHQLNDDSPRVCKPYLQTRSYAAPYLDPYYETYVAPQIEKVKPYTTPITTFAQDNYATYGAHRVEHARKYAETQYDKSIRPQLQNVQKQVKGQYDVYLGPHVKKATDVAAPYYNDLRTSSEDIYVHTLLPAYEQSKPYLQQGHAYGHHVLVDIVYPHVHTAKDATWAFILRTVWPQLRVLYGDNVEPQLVRISERLGRYRDQQKIESVVSAVDAETVLSTESIKDTPTIASSSASIVPPPSSTEGSGWGVLDEFFGSESAASTASGELEATSVKPSEPKLTGAELQEKLNQDLRDWQTKFATAADKGSEDLEVRVAEITKRQIDNAVNGHGKALVVKLEETADSTIAKLKSYIKKTIQSLPEDATDADLEAAYEECGTKTREFGLTVKERAQDIRVWKASYDQETDSLVQAAVRSTVEVLEKIHSLGLQEVGMRWAWTDGVTYKDWQNYHKLRNTLNEWQAEVEAVGSRHEGLRLAHEESKKLEDKAMAIASDMVAELVRLKDVSKSKIWAGDASDDFSDKVFAPRVRKAAQQVMENVEGASSQVAEAIQGSSTPLSESIASSAKSIYSEASSQASEAIQGSSTPLAESIASSVKDAASKASSQVSEAVSGSSTPLAESVASSVQDAASQISSKASEAIQGTPPSESLLSKASSKASEVIDDTASKASAAYESPKKVWGGANAQILAEAKEIVLEQPLDDDDEDDTYSSKLQSVVADAGDRAAEISRAVSEALLGATKTQGTVESASSVASEQYAKALAAASSALYGTEQPAVESATSVVADKYAQAVTAASYAIYGTPTPTAIIQTVQIEASSRYNDAVSAASKQLENAKAQLSLLVSGEPQPAHQTMLSYFEQAYSDSLAVASERLSNAMKYTESVKSYAAGPTQGYFESVSSIASSRLAEGLSQASAQFSPQSTGVADGARRQYYEAVGLAHARYSEFVGAASTAVYGSQQGTVESLASVASASAASAASVVSGSAESAASYISGSAQSAVSNAQAAAESAASQVSSGVIGSETPWTESVASQASQNWEELIAQASSQVYGQPTPWAESVYSQAGAYGAQATAAAASQYAEVQALISELVIGKEPDFTESVMNRFASAYSTGLPAAMASAQSYANEGINAASSYAGDGYEAVTDAAADAYASASSVVSAVFTPPAMIEDVLSQASASLDLAVESASIALYGTPKGAAEQASESVASAYSSIQSQVSEKVYGTQSAQDSFSSAAVSAQAAISAAIFGTPTAGDYVASATSGAGGVYSSISSVASANAEYVASAASENAAYISSAASSAVYGPEQGAMESANSRIADAVAAANSRIASMYAAASGSAEEAASSISSAATQATQAVKDEL</sequence>
<evidence type="ECO:0000256" key="1">
    <source>
        <dbReference type="SAM" id="MobiDB-lite"/>
    </source>
</evidence>
<evidence type="ECO:0000313" key="3">
    <source>
        <dbReference type="EMBL" id="CAG5160158.1"/>
    </source>
</evidence>
<feature type="compositionally biased region" description="Low complexity" evidence="1">
    <location>
        <begin position="719"/>
        <end position="730"/>
    </location>
</feature>
<reference evidence="3" key="1">
    <citation type="submission" date="2021-05" db="EMBL/GenBank/DDBJ databases">
        <authorList>
            <person name="Stam R."/>
        </authorList>
    </citation>
    <scope>NUCLEOTIDE SEQUENCE</scope>
    <source>
        <strain evidence="3">CS162</strain>
    </source>
</reference>
<dbReference type="Proteomes" id="UP000676310">
    <property type="component" value="Unassembled WGS sequence"/>
</dbReference>
<evidence type="ECO:0000313" key="4">
    <source>
        <dbReference type="Proteomes" id="UP000676310"/>
    </source>
</evidence>
<keyword evidence="4" id="KW-1185">Reference proteome</keyword>
<protein>
    <submittedName>
        <fullName evidence="3">Uncharacterized protein</fullName>
    </submittedName>
</protein>
<feature type="region of interest" description="Disordered" evidence="1">
    <location>
        <begin position="1"/>
        <end position="44"/>
    </location>
</feature>
<comment type="caution">
    <text evidence="3">The sequence shown here is derived from an EMBL/GenBank/DDBJ whole genome shotgun (WGS) entry which is preliminary data.</text>
</comment>
<dbReference type="GeneID" id="67017563"/>
<dbReference type="PANTHER" id="PTHR23242:SF9">
    <property type="entry name" value="TRANSCRIPTION FACTOR HOXA13"/>
    <property type="match status" value="1"/>
</dbReference>
<accession>A0A8J2I0M9</accession>
<proteinExistence type="predicted"/>
<feature type="region of interest" description="Disordered" evidence="1">
    <location>
        <begin position="710"/>
        <end position="730"/>
    </location>
</feature>
<dbReference type="OrthoDB" id="3260408at2759"/>